<sequence length="337" mass="36654">MAHSRHIEAPRAPTLLPVAVFIALGALLPLLLSSGFHVRLAMLIWIYAILCMGFNLLYGFTGQISLGLPAFYAIGAYGFGMLQTMLGFPPLLAFAGTLAIVALLSLLIGLPLLRLRTHYLAMATLAFMLIQNGVANRWIGFTGGQSGIAVPPLEWAGETLGRTEIYYVVLVMASLTLLLHDFLIRSHIGRAMQAIRDDETAAQALGIRVTRYKLRILVVSGVLAGVAGVCFGITSLRVDPSLSEFHVLVSVLTIVVMGGLGTRFGPIVGSVIVVLLPQFLTSFGAFETVIYGVFILVFLLFMPHGLSGLFERRRWSLRRRSSPQADAQAREMRRSAE</sequence>
<comment type="caution">
    <text evidence="7">The sequence shown here is derived from an EMBL/GenBank/DDBJ whole genome shotgun (WGS) entry which is preliminary data.</text>
</comment>
<dbReference type="AlphaFoldDB" id="A0A6L6HTM3"/>
<comment type="subcellular location">
    <subcellularLocation>
        <location evidence="1">Cell membrane</location>
        <topology evidence="1">Multi-pass membrane protein</topology>
    </subcellularLocation>
</comment>
<feature type="transmembrane region" description="Helical" evidence="6">
    <location>
        <begin position="92"/>
        <end position="113"/>
    </location>
</feature>
<keyword evidence="8" id="KW-1185">Reference proteome</keyword>
<dbReference type="CDD" id="cd06581">
    <property type="entry name" value="TM_PBP1_LivM_like"/>
    <property type="match status" value="1"/>
</dbReference>
<protein>
    <submittedName>
        <fullName evidence="7">Branched-chain amino acid ABC transporter permease</fullName>
    </submittedName>
</protein>
<feature type="transmembrane region" description="Helical" evidence="6">
    <location>
        <begin position="70"/>
        <end position="86"/>
    </location>
</feature>
<reference evidence="7 8" key="1">
    <citation type="submission" date="2019-11" db="EMBL/GenBank/DDBJ databases">
        <authorList>
            <person name="Lang L."/>
        </authorList>
    </citation>
    <scope>NUCLEOTIDE SEQUENCE [LARGE SCALE GENOMIC DNA]</scope>
    <source>
        <strain evidence="7 8">YIM 132242</strain>
    </source>
</reference>
<dbReference type="InterPro" id="IPR043428">
    <property type="entry name" value="LivM-like"/>
</dbReference>
<evidence type="ECO:0000256" key="5">
    <source>
        <dbReference type="ARBA" id="ARBA00023136"/>
    </source>
</evidence>
<dbReference type="GO" id="GO:0005886">
    <property type="term" value="C:plasma membrane"/>
    <property type="evidence" value="ECO:0007669"/>
    <property type="project" value="UniProtKB-SubCell"/>
</dbReference>
<evidence type="ECO:0000256" key="4">
    <source>
        <dbReference type="ARBA" id="ARBA00022989"/>
    </source>
</evidence>
<dbReference type="GO" id="GO:0015658">
    <property type="term" value="F:branched-chain amino acid transmembrane transporter activity"/>
    <property type="evidence" value="ECO:0007669"/>
    <property type="project" value="InterPro"/>
</dbReference>
<dbReference type="PANTHER" id="PTHR30482:SF10">
    <property type="entry name" value="HIGH-AFFINITY BRANCHED-CHAIN AMINO ACID TRANSPORT PROTEIN BRAE"/>
    <property type="match status" value="1"/>
</dbReference>
<organism evidence="7 8">
    <name type="scientific">Paracoccus lichenicola</name>
    <dbReference type="NCBI Taxonomy" id="2665644"/>
    <lineage>
        <taxon>Bacteria</taxon>
        <taxon>Pseudomonadati</taxon>
        <taxon>Pseudomonadota</taxon>
        <taxon>Alphaproteobacteria</taxon>
        <taxon>Rhodobacterales</taxon>
        <taxon>Paracoccaceae</taxon>
        <taxon>Paracoccus</taxon>
    </lineage>
</organism>
<gene>
    <name evidence="7" type="ORF">GIY56_15280</name>
</gene>
<keyword evidence="2" id="KW-1003">Cell membrane</keyword>
<dbReference type="InterPro" id="IPR001851">
    <property type="entry name" value="ABC_transp_permease"/>
</dbReference>
<evidence type="ECO:0000256" key="3">
    <source>
        <dbReference type="ARBA" id="ARBA00022692"/>
    </source>
</evidence>
<dbReference type="EMBL" id="WMBT01000012">
    <property type="protein sequence ID" value="MTE01650.1"/>
    <property type="molecule type" value="Genomic_DNA"/>
</dbReference>
<evidence type="ECO:0000256" key="6">
    <source>
        <dbReference type="SAM" id="Phobius"/>
    </source>
</evidence>
<feature type="transmembrane region" description="Helical" evidence="6">
    <location>
        <begin position="12"/>
        <end position="32"/>
    </location>
</feature>
<evidence type="ECO:0000256" key="1">
    <source>
        <dbReference type="ARBA" id="ARBA00004651"/>
    </source>
</evidence>
<dbReference type="RefSeq" id="WP_154765728.1">
    <property type="nucleotide sequence ID" value="NZ_WMBT01000012.1"/>
</dbReference>
<proteinExistence type="predicted"/>
<keyword evidence="4 6" id="KW-1133">Transmembrane helix</keyword>
<dbReference type="Pfam" id="PF02653">
    <property type="entry name" value="BPD_transp_2"/>
    <property type="match status" value="1"/>
</dbReference>
<feature type="transmembrane region" description="Helical" evidence="6">
    <location>
        <begin position="289"/>
        <end position="310"/>
    </location>
</feature>
<keyword evidence="3 6" id="KW-0812">Transmembrane</keyword>
<feature type="transmembrane region" description="Helical" evidence="6">
    <location>
        <begin position="38"/>
        <end position="58"/>
    </location>
</feature>
<dbReference type="PANTHER" id="PTHR30482">
    <property type="entry name" value="HIGH-AFFINITY BRANCHED-CHAIN AMINO ACID TRANSPORT SYSTEM PERMEASE"/>
    <property type="match status" value="1"/>
</dbReference>
<keyword evidence="5 6" id="KW-0472">Membrane</keyword>
<evidence type="ECO:0000313" key="8">
    <source>
        <dbReference type="Proteomes" id="UP000481417"/>
    </source>
</evidence>
<feature type="transmembrane region" description="Helical" evidence="6">
    <location>
        <begin position="165"/>
        <end position="184"/>
    </location>
</feature>
<name>A0A6L6HTM3_9RHOB</name>
<evidence type="ECO:0000256" key="2">
    <source>
        <dbReference type="ARBA" id="ARBA00022475"/>
    </source>
</evidence>
<evidence type="ECO:0000313" key="7">
    <source>
        <dbReference type="EMBL" id="MTE01650.1"/>
    </source>
</evidence>
<feature type="transmembrane region" description="Helical" evidence="6">
    <location>
        <begin position="216"/>
        <end position="236"/>
    </location>
</feature>
<dbReference type="Proteomes" id="UP000481417">
    <property type="component" value="Unassembled WGS sequence"/>
</dbReference>
<accession>A0A6L6HTM3</accession>